<feature type="domain" description="DDH" evidence="1">
    <location>
        <begin position="18"/>
        <end position="162"/>
    </location>
</feature>
<dbReference type="InterPro" id="IPR051319">
    <property type="entry name" value="Oligoribo/pAp-PDE_c-di-AMP_PDE"/>
</dbReference>
<evidence type="ECO:0000313" key="3">
    <source>
        <dbReference type="EMBL" id="OGM10375.1"/>
    </source>
</evidence>
<dbReference type="AlphaFoldDB" id="A0A1F7X7U3"/>
<sequence>MNYKLSKKILEQIENVKRILVNCHRSPDPDSVGSALALTRVLTQMGKEVKVICPTGLPQDTKFLVGSDTIERVGFDKFDFGKFDLFIILDSGSSQMVTGLRDPMKFPIPTVVIDHHKTNLLYGDINLVDAKTSSTAEVLYLVFEDWGVKPDKEISQALLTGILADTGVFEYPGVTGKTLGIAQKLIEVGADKDEIILNVFKTISFSKLKFWGEIIRRMELDEKYGFVFSALPYDVYSEFEKPVSAKETGSSLFATVVEGTKFGMIMVEEDKGVLSISLRARGNAFDVSKIAEKFGGGGHRSAAGAKVYDTEFEKAKEAVLQGAREVVNEVGKG</sequence>
<feature type="domain" description="DHHA1" evidence="2">
    <location>
        <begin position="264"/>
        <end position="324"/>
    </location>
</feature>
<name>A0A1F7X7U3_9BACT</name>
<dbReference type="SUPFAM" id="SSF64182">
    <property type="entry name" value="DHH phosphoesterases"/>
    <property type="match status" value="1"/>
</dbReference>
<organism evidence="3 4">
    <name type="scientific">Candidatus Woesebacteria bacterium RBG_13_46_13</name>
    <dbReference type="NCBI Taxonomy" id="1802479"/>
    <lineage>
        <taxon>Bacteria</taxon>
        <taxon>Candidatus Woeseibacteriota</taxon>
    </lineage>
</organism>
<dbReference type="Pfam" id="PF01368">
    <property type="entry name" value="DHH"/>
    <property type="match status" value="1"/>
</dbReference>
<proteinExistence type="predicted"/>
<dbReference type="InterPro" id="IPR001667">
    <property type="entry name" value="DDH_dom"/>
</dbReference>
<reference evidence="3 4" key="1">
    <citation type="journal article" date="2016" name="Nat. Commun.">
        <title>Thousands of microbial genomes shed light on interconnected biogeochemical processes in an aquifer system.</title>
        <authorList>
            <person name="Anantharaman K."/>
            <person name="Brown C.T."/>
            <person name="Hug L.A."/>
            <person name="Sharon I."/>
            <person name="Castelle C.J."/>
            <person name="Probst A.J."/>
            <person name="Thomas B.C."/>
            <person name="Singh A."/>
            <person name="Wilkins M.J."/>
            <person name="Karaoz U."/>
            <person name="Brodie E.L."/>
            <person name="Williams K.H."/>
            <person name="Hubbard S.S."/>
            <person name="Banfield J.F."/>
        </authorList>
    </citation>
    <scope>NUCLEOTIDE SEQUENCE [LARGE SCALE GENOMIC DNA]</scope>
</reference>
<dbReference type="STRING" id="1802479.A2Y68_02985"/>
<dbReference type="GO" id="GO:0003676">
    <property type="term" value="F:nucleic acid binding"/>
    <property type="evidence" value="ECO:0007669"/>
    <property type="project" value="InterPro"/>
</dbReference>
<evidence type="ECO:0000259" key="2">
    <source>
        <dbReference type="Pfam" id="PF02272"/>
    </source>
</evidence>
<accession>A0A1F7X7U3</accession>
<gene>
    <name evidence="3" type="ORF">A2Y68_02985</name>
</gene>
<protein>
    <recommendedName>
        <fullName evidence="5">DDH domain-containing protein</fullName>
    </recommendedName>
</protein>
<dbReference type="InterPro" id="IPR003156">
    <property type="entry name" value="DHHA1_dom"/>
</dbReference>
<evidence type="ECO:0000259" key="1">
    <source>
        <dbReference type="Pfam" id="PF01368"/>
    </source>
</evidence>
<dbReference type="InterPro" id="IPR038763">
    <property type="entry name" value="DHH_sf"/>
</dbReference>
<evidence type="ECO:0008006" key="5">
    <source>
        <dbReference type="Google" id="ProtNLM"/>
    </source>
</evidence>
<dbReference type="Pfam" id="PF02272">
    <property type="entry name" value="DHHA1"/>
    <property type="match status" value="1"/>
</dbReference>
<dbReference type="Gene3D" id="3.90.1640.10">
    <property type="entry name" value="inorganic pyrophosphatase (n-terminal core)"/>
    <property type="match status" value="1"/>
</dbReference>
<comment type="caution">
    <text evidence="3">The sequence shown here is derived from an EMBL/GenBank/DDBJ whole genome shotgun (WGS) entry which is preliminary data.</text>
</comment>
<evidence type="ECO:0000313" key="4">
    <source>
        <dbReference type="Proteomes" id="UP000176778"/>
    </source>
</evidence>
<dbReference type="PANTHER" id="PTHR47618:SF1">
    <property type="entry name" value="BIFUNCTIONAL OLIGORIBONUCLEASE AND PAP PHOSPHATASE NRNA"/>
    <property type="match status" value="1"/>
</dbReference>
<dbReference type="PANTHER" id="PTHR47618">
    <property type="entry name" value="BIFUNCTIONAL OLIGORIBONUCLEASE AND PAP PHOSPHATASE NRNA"/>
    <property type="match status" value="1"/>
</dbReference>
<dbReference type="Proteomes" id="UP000176778">
    <property type="component" value="Unassembled WGS sequence"/>
</dbReference>
<dbReference type="EMBL" id="MGFR01000001">
    <property type="protein sequence ID" value="OGM10375.1"/>
    <property type="molecule type" value="Genomic_DNA"/>
</dbReference>
<dbReference type="Gene3D" id="3.10.310.30">
    <property type="match status" value="1"/>
</dbReference>